<reference evidence="10" key="1">
    <citation type="journal article" date="2019" name="Int. J. Syst. Evol. Microbiol.">
        <title>The Global Catalogue of Microorganisms (GCM) 10K type strain sequencing project: providing services to taxonomists for standard genome sequencing and annotation.</title>
        <authorList>
            <consortium name="The Broad Institute Genomics Platform"/>
            <consortium name="The Broad Institute Genome Sequencing Center for Infectious Disease"/>
            <person name="Wu L."/>
            <person name="Ma J."/>
        </authorList>
    </citation>
    <scope>NUCLEOTIDE SEQUENCE [LARGE SCALE GENOMIC DNA]</scope>
    <source>
        <strain evidence="10">KACC 12649</strain>
    </source>
</reference>
<keyword evidence="5" id="KW-0812">Transmembrane</keyword>
<dbReference type="Pfam" id="PF12729">
    <property type="entry name" value="4HB_MCP_1"/>
    <property type="match status" value="1"/>
</dbReference>
<evidence type="ECO:0000313" key="10">
    <source>
        <dbReference type="Proteomes" id="UP001596050"/>
    </source>
</evidence>
<dbReference type="PRINTS" id="PR00260">
    <property type="entry name" value="CHEMTRNSDUCR"/>
</dbReference>
<feature type="coiled-coil region" evidence="4">
    <location>
        <begin position="287"/>
        <end position="321"/>
    </location>
</feature>
<dbReference type="CDD" id="cd11386">
    <property type="entry name" value="MCP_signal"/>
    <property type="match status" value="1"/>
</dbReference>
<dbReference type="InterPro" id="IPR004090">
    <property type="entry name" value="Chemotax_Me-accpt_rcpt"/>
</dbReference>
<evidence type="ECO:0000313" key="9">
    <source>
        <dbReference type="EMBL" id="MFC5459121.1"/>
    </source>
</evidence>
<evidence type="ECO:0000256" key="4">
    <source>
        <dbReference type="SAM" id="Coils"/>
    </source>
</evidence>
<dbReference type="RefSeq" id="WP_379780646.1">
    <property type="nucleotide sequence ID" value="NZ_JBHSMU010000004.1"/>
</dbReference>
<keyword evidence="5" id="KW-0472">Membrane</keyword>
<evidence type="ECO:0000256" key="1">
    <source>
        <dbReference type="ARBA" id="ARBA00022481"/>
    </source>
</evidence>
<dbReference type="EMBL" id="JBHSMU010000004">
    <property type="protein sequence ID" value="MFC5459121.1"/>
    <property type="molecule type" value="Genomic_DNA"/>
</dbReference>
<evidence type="ECO:0000259" key="8">
    <source>
        <dbReference type="PROSITE" id="PS50885"/>
    </source>
</evidence>
<keyword evidence="5" id="KW-1133">Transmembrane helix</keyword>
<feature type="transmembrane region" description="Helical" evidence="5">
    <location>
        <begin position="9"/>
        <end position="31"/>
    </location>
</feature>
<dbReference type="Pfam" id="PF00672">
    <property type="entry name" value="HAMP"/>
    <property type="match status" value="1"/>
</dbReference>
<dbReference type="InterPro" id="IPR024478">
    <property type="entry name" value="HlyB_4HB_MCP"/>
</dbReference>
<gene>
    <name evidence="9" type="ORF">ACFPN5_04790</name>
</gene>
<dbReference type="SMART" id="SM00304">
    <property type="entry name" value="HAMP"/>
    <property type="match status" value="1"/>
</dbReference>
<keyword evidence="1" id="KW-0488">Methylation</keyword>
<keyword evidence="4" id="KW-0175">Coiled coil</keyword>
<feature type="domain" description="Methyl-accepting transducer" evidence="6">
    <location>
        <begin position="268"/>
        <end position="497"/>
    </location>
</feature>
<comment type="caution">
    <text evidence="9">The sequence shown here is derived from an EMBL/GenBank/DDBJ whole genome shotgun (WGS) entry which is preliminary data.</text>
</comment>
<dbReference type="PANTHER" id="PTHR43531">
    <property type="entry name" value="PROTEIN ICFG"/>
    <property type="match status" value="1"/>
</dbReference>
<dbReference type="PROSITE" id="PS50192">
    <property type="entry name" value="T_SNARE"/>
    <property type="match status" value="1"/>
</dbReference>
<dbReference type="PROSITE" id="PS50111">
    <property type="entry name" value="CHEMOTAXIS_TRANSDUC_2"/>
    <property type="match status" value="1"/>
</dbReference>
<dbReference type="InterPro" id="IPR004089">
    <property type="entry name" value="MCPsignal_dom"/>
</dbReference>
<comment type="similarity">
    <text evidence="2">Belongs to the methyl-accepting chemotaxis (MCP) protein family.</text>
</comment>
<evidence type="ECO:0000256" key="2">
    <source>
        <dbReference type="ARBA" id="ARBA00029447"/>
    </source>
</evidence>
<dbReference type="PANTHER" id="PTHR43531:SF14">
    <property type="entry name" value="METHYL-ACCEPTING CHEMOTAXIS PROTEIN I-RELATED"/>
    <property type="match status" value="1"/>
</dbReference>
<dbReference type="InterPro" id="IPR000727">
    <property type="entry name" value="T_SNARE_dom"/>
</dbReference>
<dbReference type="Pfam" id="PF00015">
    <property type="entry name" value="MCPsignal"/>
    <property type="match status" value="1"/>
</dbReference>
<evidence type="ECO:0000256" key="3">
    <source>
        <dbReference type="PROSITE-ProRule" id="PRU00284"/>
    </source>
</evidence>
<dbReference type="InterPro" id="IPR051310">
    <property type="entry name" value="MCP_chemotaxis"/>
</dbReference>
<organism evidence="9 10">
    <name type="scientific">Massilia niabensis</name>
    <dbReference type="NCBI Taxonomy" id="544910"/>
    <lineage>
        <taxon>Bacteria</taxon>
        <taxon>Pseudomonadati</taxon>
        <taxon>Pseudomonadota</taxon>
        <taxon>Betaproteobacteria</taxon>
        <taxon>Burkholderiales</taxon>
        <taxon>Oxalobacteraceae</taxon>
        <taxon>Telluria group</taxon>
        <taxon>Massilia</taxon>
    </lineage>
</organism>
<feature type="domain" description="HAMP" evidence="8">
    <location>
        <begin position="209"/>
        <end position="263"/>
    </location>
</feature>
<keyword evidence="3" id="KW-0807">Transducer</keyword>
<protein>
    <submittedName>
        <fullName evidence="9">Methyl-accepting chemotaxis protein</fullName>
    </submittedName>
</protein>
<evidence type="ECO:0000256" key="5">
    <source>
        <dbReference type="SAM" id="Phobius"/>
    </source>
</evidence>
<accession>A0ABW0L3G4</accession>
<dbReference type="Gene3D" id="1.10.287.950">
    <property type="entry name" value="Methyl-accepting chemotaxis protein"/>
    <property type="match status" value="1"/>
</dbReference>
<keyword evidence="10" id="KW-1185">Reference proteome</keyword>
<sequence length="537" mass="56280">MQLTIKSRLLLSSLATLVFVGMVGLIGYFAVQALDEAMDGVTTNGAVIKDQLQADMAHDALRADVLSALMAAGQGKADEVQAVRQQVAERVKVFNELLASMESNTTDPALRAAMGRARPDAAAYLDSATNMVALAGTDVAAAQAAHPAFMARFRALETSMGELSELIEAHSTATRDGGDAVVVTARRSIVGVALAAMLFTFAVGYFISRSIIRPLDQAITFAAGIAQGALDSTIAVDPLDKTETGRLKRSLETMRLSLHAIVSEVRDSTESINTAAREIAAGNMDLSQRTETQASALEETAASMEELNSTVKQNAQNARQANGYAASASEVAHKGGAVVAEVVETMRNIEGASRRIVDIIDVIEGIAFQTNILALNAAVEAARAGEQGRGFAVVAAEVRNLAQRSNTAAREIKGLIDASVSQVEQGSKLVNEAGVTMTDIVDGVRRVSDIMAEIGAATREQETGIDQVNQAIVEIDGATQQNAALVEQAAAAAGAMQEQADTLIRLVGKFRLDGGAAVAGAVMRHAAMPREPVLALR</sequence>
<dbReference type="SMART" id="SM00283">
    <property type="entry name" value="MA"/>
    <property type="match status" value="1"/>
</dbReference>
<dbReference type="PROSITE" id="PS50885">
    <property type="entry name" value="HAMP"/>
    <property type="match status" value="1"/>
</dbReference>
<evidence type="ECO:0000259" key="7">
    <source>
        <dbReference type="PROSITE" id="PS50192"/>
    </source>
</evidence>
<proteinExistence type="inferred from homology"/>
<dbReference type="InterPro" id="IPR003660">
    <property type="entry name" value="HAMP_dom"/>
</dbReference>
<name>A0ABW0L3G4_9BURK</name>
<dbReference type="Proteomes" id="UP001596050">
    <property type="component" value="Unassembled WGS sequence"/>
</dbReference>
<feature type="domain" description="T-SNARE coiled-coil homology" evidence="7">
    <location>
        <begin position="259"/>
        <end position="321"/>
    </location>
</feature>
<dbReference type="SUPFAM" id="SSF58104">
    <property type="entry name" value="Methyl-accepting chemotaxis protein (MCP) signaling domain"/>
    <property type="match status" value="1"/>
</dbReference>
<evidence type="ECO:0000259" key="6">
    <source>
        <dbReference type="PROSITE" id="PS50111"/>
    </source>
</evidence>